<keyword evidence="1" id="KW-0472">Membrane</keyword>
<feature type="transmembrane region" description="Helical" evidence="1">
    <location>
        <begin position="6"/>
        <end position="26"/>
    </location>
</feature>
<accession>A0A413RL10</accession>
<dbReference type="EMBL" id="QWKP01000198">
    <property type="protein sequence ID" value="RHA40103.1"/>
    <property type="molecule type" value="Genomic_DNA"/>
</dbReference>
<dbReference type="RefSeq" id="WP_118767405.1">
    <property type="nucleotide sequence ID" value="NZ_QWKP01000198.1"/>
</dbReference>
<dbReference type="InterPro" id="IPR019662">
    <property type="entry name" value="DUF2516"/>
</dbReference>
<dbReference type="Proteomes" id="UP000283374">
    <property type="component" value="Unassembled WGS sequence"/>
</dbReference>
<gene>
    <name evidence="2" type="ORF">D1825_10650</name>
</gene>
<dbReference type="OrthoDB" id="4774469at2"/>
<keyword evidence="1" id="KW-1133">Transmembrane helix</keyword>
<proteinExistence type="predicted"/>
<evidence type="ECO:0000313" key="2">
    <source>
        <dbReference type="EMBL" id="RHA40103.1"/>
    </source>
</evidence>
<dbReference type="AlphaFoldDB" id="A0A413RL10"/>
<evidence type="ECO:0000256" key="1">
    <source>
        <dbReference type="SAM" id="Phobius"/>
    </source>
</evidence>
<comment type="caution">
    <text evidence="2">The sequence shown here is derived from an EMBL/GenBank/DDBJ whole genome shotgun (WGS) entry which is preliminary data.</text>
</comment>
<feature type="transmembrane region" description="Helical" evidence="1">
    <location>
        <begin position="46"/>
        <end position="64"/>
    </location>
</feature>
<protein>
    <submittedName>
        <fullName evidence="2">DUF2516 family protein</fullName>
    </submittedName>
</protein>
<dbReference type="Pfam" id="PF10724">
    <property type="entry name" value="DUF2516"/>
    <property type="match status" value="1"/>
</dbReference>
<keyword evidence="3" id="KW-1185">Reference proteome</keyword>
<sequence length="113" mass="11996">MVATLQLPIYLVFMFAIFGLAAWALIDLLRRPAAAFVSAGKRTKPLWGAILGVATAVSFAAVPFPKGIPTFPLFLALLCAVAAIVYLVDVRPAIAPYSRRRPPSSGPSRGGGW</sequence>
<organism evidence="2 3">
    <name type="scientific">Cellulomonas rhizosphaerae</name>
    <dbReference type="NCBI Taxonomy" id="2293719"/>
    <lineage>
        <taxon>Bacteria</taxon>
        <taxon>Bacillati</taxon>
        <taxon>Actinomycetota</taxon>
        <taxon>Actinomycetes</taxon>
        <taxon>Micrococcales</taxon>
        <taxon>Cellulomonadaceae</taxon>
        <taxon>Cellulomonas</taxon>
    </lineage>
</organism>
<reference evidence="2 3" key="1">
    <citation type="submission" date="2018-08" db="EMBL/GenBank/DDBJ databases">
        <title>Cellulomonas rhizosphaerae sp. nov., a novel actinomycete isolated from soil.</title>
        <authorList>
            <person name="Tian Y."/>
        </authorList>
    </citation>
    <scope>NUCLEOTIDE SEQUENCE [LARGE SCALE GENOMIC DNA]</scope>
    <source>
        <strain evidence="2 3">NEAU-TCZ24</strain>
    </source>
</reference>
<name>A0A413RL10_9CELL</name>
<evidence type="ECO:0000313" key="3">
    <source>
        <dbReference type="Proteomes" id="UP000283374"/>
    </source>
</evidence>
<feature type="transmembrane region" description="Helical" evidence="1">
    <location>
        <begin position="70"/>
        <end position="90"/>
    </location>
</feature>
<keyword evidence="1" id="KW-0812">Transmembrane</keyword>